<accession>A0AAE1F047</accession>
<gene>
    <name evidence="2" type="ORF">Pcinc_029780</name>
</gene>
<feature type="region of interest" description="Disordered" evidence="1">
    <location>
        <begin position="65"/>
        <end position="98"/>
    </location>
</feature>
<protein>
    <submittedName>
        <fullName evidence="2">Uncharacterized protein</fullName>
    </submittedName>
</protein>
<evidence type="ECO:0000313" key="2">
    <source>
        <dbReference type="EMBL" id="KAK3864541.1"/>
    </source>
</evidence>
<dbReference type="AlphaFoldDB" id="A0AAE1F047"/>
<organism evidence="2 3">
    <name type="scientific">Petrolisthes cinctipes</name>
    <name type="common">Flat porcelain crab</name>
    <dbReference type="NCBI Taxonomy" id="88211"/>
    <lineage>
        <taxon>Eukaryota</taxon>
        <taxon>Metazoa</taxon>
        <taxon>Ecdysozoa</taxon>
        <taxon>Arthropoda</taxon>
        <taxon>Crustacea</taxon>
        <taxon>Multicrustacea</taxon>
        <taxon>Malacostraca</taxon>
        <taxon>Eumalacostraca</taxon>
        <taxon>Eucarida</taxon>
        <taxon>Decapoda</taxon>
        <taxon>Pleocyemata</taxon>
        <taxon>Anomura</taxon>
        <taxon>Galatheoidea</taxon>
        <taxon>Porcellanidae</taxon>
        <taxon>Petrolisthes</taxon>
    </lineage>
</organism>
<keyword evidence="3" id="KW-1185">Reference proteome</keyword>
<feature type="compositionally biased region" description="Pro residues" evidence="1">
    <location>
        <begin position="73"/>
        <end position="88"/>
    </location>
</feature>
<name>A0AAE1F047_PETCI</name>
<proteinExistence type="predicted"/>
<comment type="caution">
    <text evidence="2">The sequence shown here is derived from an EMBL/GenBank/DDBJ whole genome shotgun (WGS) entry which is preliminary data.</text>
</comment>
<evidence type="ECO:0000256" key="1">
    <source>
        <dbReference type="SAM" id="MobiDB-lite"/>
    </source>
</evidence>
<dbReference type="EMBL" id="JAWQEG010003775">
    <property type="protein sequence ID" value="KAK3864541.1"/>
    <property type="molecule type" value="Genomic_DNA"/>
</dbReference>
<sequence>MLNEIALVQSQWSEHWGDPREGDGGYSTWERLTFSFFYLLLVPFRRLRLRQLPLAQSPPPPCLFLPLLTPPSQRAPPPTPPLHIPPSSPGRRPHAVAPMPSPYALPYVPHAPPPRPRHIS</sequence>
<dbReference type="Proteomes" id="UP001286313">
    <property type="component" value="Unassembled WGS sequence"/>
</dbReference>
<reference evidence="2" key="1">
    <citation type="submission" date="2023-10" db="EMBL/GenBank/DDBJ databases">
        <title>Genome assemblies of two species of porcelain crab, Petrolisthes cinctipes and Petrolisthes manimaculis (Anomura: Porcellanidae).</title>
        <authorList>
            <person name="Angst P."/>
        </authorList>
    </citation>
    <scope>NUCLEOTIDE SEQUENCE</scope>
    <source>
        <strain evidence="2">PB745_01</strain>
        <tissue evidence="2">Gill</tissue>
    </source>
</reference>
<evidence type="ECO:0000313" key="3">
    <source>
        <dbReference type="Proteomes" id="UP001286313"/>
    </source>
</evidence>